<dbReference type="InterPro" id="IPR052016">
    <property type="entry name" value="Bact_Sigma-Reg"/>
</dbReference>
<dbReference type="InterPro" id="IPR001932">
    <property type="entry name" value="PPM-type_phosphatase-like_dom"/>
</dbReference>
<comment type="caution">
    <text evidence="4">The sequence shown here is derived from an EMBL/GenBank/DDBJ whole genome shotgun (WGS) entry which is preliminary data.</text>
</comment>
<keyword evidence="1 4" id="KW-0378">Hydrolase</keyword>
<feature type="transmembrane region" description="Helical" evidence="2">
    <location>
        <begin position="85"/>
        <end position="110"/>
    </location>
</feature>
<keyword evidence="2" id="KW-0472">Membrane</keyword>
<evidence type="ECO:0000313" key="5">
    <source>
        <dbReference type="Proteomes" id="UP001595387"/>
    </source>
</evidence>
<feature type="transmembrane region" description="Helical" evidence="2">
    <location>
        <begin position="151"/>
        <end position="169"/>
    </location>
</feature>
<dbReference type="Proteomes" id="UP001595387">
    <property type="component" value="Unassembled WGS sequence"/>
</dbReference>
<keyword evidence="2" id="KW-1133">Transmembrane helix</keyword>
<dbReference type="EC" id="3.1.3.16" evidence="4"/>
<evidence type="ECO:0000259" key="3">
    <source>
        <dbReference type="PROSITE" id="PS51746"/>
    </source>
</evidence>
<dbReference type="InterPro" id="IPR045768">
    <property type="entry name" value="SpoIIE_N"/>
</dbReference>
<gene>
    <name evidence="4" type="primary">spoIIE</name>
    <name evidence="4" type="ORF">ACFODW_10900</name>
</gene>
<proteinExistence type="predicted"/>
<dbReference type="Pfam" id="PF07228">
    <property type="entry name" value="SpoIIE"/>
    <property type="match status" value="1"/>
</dbReference>
<dbReference type="Pfam" id="PF19732">
    <property type="entry name" value="SpoIIE_N"/>
    <property type="match status" value="1"/>
</dbReference>
<dbReference type="SMART" id="SM00331">
    <property type="entry name" value="PP2C_SIG"/>
    <property type="match status" value="1"/>
</dbReference>
<dbReference type="RefSeq" id="WP_390306271.1">
    <property type="nucleotide sequence ID" value="NZ_JBHRRZ010000016.1"/>
</dbReference>
<feature type="transmembrane region" description="Helical" evidence="2">
    <location>
        <begin position="221"/>
        <end position="245"/>
    </location>
</feature>
<feature type="transmembrane region" description="Helical" evidence="2">
    <location>
        <begin position="40"/>
        <end position="73"/>
    </location>
</feature>
<dbReference type="EMBL" id="JBHRRZ010000016">
    <property type="protein sequence ID" value="MFC2948842.1"/>
    <property type="molecule type" value="Genomic_DNA"/>
</dbReference>
<organism evidence="4 5">
    <name type="scientific">Virgibacillus sediminis</name>
    <dbReference type="NCBI Taxonomy" id="202260"/>
    <lineage>
        <taxon>Bacteria</taxon>
        <taxon>Bacillati</taxon>
        <taxon>Bacillota</taxon>
        <taxon>Bacilli</taxon>
        <taxon>Bacillales</taxon>
        <taxon>Bacillaceae</taxon>
        <taxon>Virgibacillus</taxon>
    </lineage>
</organism>
<dbReference type="GO" id="GO:0004722">
    <property type="term" value="F:protein serine/threonine phosphatase activity"/>
    <property type="evidence" value="ECO:0007669"/>
    <property type="project" value="UniProtKB-EC"/>
</dbReference>
<protein>
    <submittedName>
        <fullName evidence="4">Stage II sporulation protein E</fullName>
        <ecNumber evidence="4">3.1.3.16</ecNumber>
    </submittedName>
</protein>
<keyword evidence="5" id="KW-1185">Reference proteome</keyword>
<feature type="domain" description="PPM-type phosphatase" evidence="3">
    <location>
        <begin position="589"/>
        <end position="799"/>
    </location>
</feature>
<dbReference type="InterPro" id="IPR014221">
    <property type="entry name" value="SpoII_E"/>
</dbReference>
<accession>A0ABV7A6X3</accession>
<reference evidence="5" key="1">
    <citation type="journal article" date="2019" name="Int. J. Syst. Evol. Microbiol.">
        <title>The Global Catalogue of Microorganisms (GCM) 10K type strain sequencing project: providing services to taxonomists for standard genome sequencing and annotation.</title>
        <authorList>
            <consortium name="The Broad Institute Genomics Platform"/>
            <consortium name="The Broad Institute Genome Sequencing Center for Infectious Disease"/>
            <person name="Wu L."/>
            <person name="Ma J."/>
        </authorList>
    </citation>
    <scope>NUCLEOTIDE SEQUENCE [LARGE SCALE GENOMIC DNA]</scope>
    <source>
        <strain evidence="5">KCTC 13193</strain>
    </source>
</reference>
<feature type="transmembrane region" description="Helical" evidence="2">
    <location>
        <begin position="276"/>
        <end position="294"/>
    </location>
</feature>
<dbReference type="InterPro" id="IPR036457">
    <property type="entry name" value="PPM-type-like_dom_sf"/>
</dbReference>
<dbReference type="SUPFAM" id="SSF81606">
    <property type="entry name" value="PP2C-like"/>
    <property type="match status" value="1"/>
</dbReference>
<feature type="transmembrane region" description="Helical" evidence="2">
    <location>
        <begin position="189"/>
        <end position="209"/>
    </location>
</feature>
<keyword evidence="2" id="KW-0812">Transmembrane</keyword>
<dbReference type="Gene3D" id="3.60.40.10">
    <property type="entry name" value="PPM-type phosphatase domain"/>
    <property type="match status" value="1"/>
</dbReference>
<sequence>MMDSLPRAETKTFGMGKINRLGKLRGRAVQKMKAVLLNKGWLYVLVGFLLGRAVILSVVSPFAVAFIATLWVVHKEKAAKSMLAVLAGAFSYSAMHSVFLGMAMLVFLLLAGIFKNAHRQQIIIPLFVFLSTVAPRLFLYSINGQLSSYEWLLLLVEGILGTVLVLIFMQSVPLISPKRFKPALKNEEIVCMIILLASILTGTIGWEVYGASLEQVFSRYFVLLLAFVGGASIGSTVGVVAGLILSLANVANLYQMSLLAFSGLLGGLLKEGRKPGVAAGLLVGTFLIGIYGNATAVVPSLIESSFAIGLFFLTPASWIKTLSRYIPGTEEYTNEQDQYLQKIRNVTARRVEQFSDVFQALAKSFSNTEHDLEDDMETKRETDYYLSQVTEKTCQTCFMKERCWQKQFDYTYSLMEEIKEDAVGGNTLNRKAAREFESYCVKPQKVLEAMKQEASFFEANRKLKQQVLESKRLVADQLQGVSEVMEDFAKEIVKERQHHEQQEAQILHALKYMGIELEKLDIYSLDKGNIDIEMTAAFYEYHGEGAKLIAPLLSDILNEVVIVKQEEISPFAHGYSFLAFGSAKEFVVQTGAASAAKGGGLISGDSYTTIELGAGKYAMAISDGMGNGERAREESVETLRLLQQILQTGIPEKVAIKSINSILSLRTTDEMFATLDLAVIDLHDAFVQFLKIGSTPSFIKRGDKMLKVEASNLPMGIVQDFEVDIVSDQLMDGDILIMMSDGIFDGPKHVENTDLWIKRKVREMRTEEPQEIADLLLEEVIRTREGAIVDDMTVLVVKIEKNKPKWATIPAFSTEAQ</sequence>
<dbReference type="NCBIfam" id="TIGR02865">
    <property type="entry name" value="spore_II_E"/>
    <property type="match status" value="1"/>
</dbReference>
<dbReference type="PANTHER" id="PTHR43156:SF2">
    <property type="entry name" value="STAGE II SPORULATION PROTEIN E"/>
    <property type="match status" value="1"/>
</dbReference>
<evidence type="ECO:0000256" key="2">
    <source>
        <dbReference type="SAM" id="Phobius"/>
    </source>
</evidence>
<evidence type="ECO:0000256" key="1">
    <source>
        <dbReference type="ARBA" id="ARBA00022801"/>
    </source>
</evidence>
<dbReference type="PROSITE" id="PS51746">
    <property type="entry name" value="PPM_2"/>
    <property type="match status" value="1"/>
</dbReference>
<feature type="transmembrane region" description="Helical" evidence="2">
    <location>
        <begin position="122"/>
        <end position="139"/>
    </location>
</feature>
<dbReference type="SMART" id="SM00332">
    <property type="entry name" value="PP2Cc"/>
    <property type="match status" value="1"/>
</dbReference>
<evidence type="ECO:0000313" key="4">
    <source>
        <dbReference type="EMBL" id="MFC2948842.1"/>
    </source>
</evidence>
<name>A0ABV7A6X3_9BACI</name>
<dbReference type="PANTHER" id="PTHR43156">
    <property type="entry name" value="STAGE II SPORULATION PROTEIN E-RELATED"/>
    <property type="match status" value="1"/>
</dbReference>